<organism evidence="2 3">
    <name type="scientific">Pristionchus entomophagus</name>
    <dbReference type="NCBI Taxonomy" id="358040"/>
    <lineage>
        <taxon>Eukaryota</taxon>
        <taxon>Metazoa</taxon>
        <taxon>Ecdysozoa</taxon>
        <taxon>Nematoda</taxon>
        <taxon>Chromadorea</taxon>
        <taxon>Rhabditida</taxon>
        <taxon>Rhabditina</taxon>
        <taxon>Diplogasteromorpha</taxon>
        <taxon>Diplogasteroidea</taxon>
        <taxon>Neodiplogasteridae</taxon>
        <taxon>Pristionchus</taxon>
    </lineage>
</organism>
<gene>
    <name evidence="2" type="ORF">PENTCL1PPCAC_10616</name>
</gene>
<feature type="region of interest" description="Disordered" evidence="1">
    <location>
        <begin position="100"/>
        <end position="227"/>
    </location>
</feature>
<proteinExistence type="predicted"/>
<keyword evidence="3" id="KW-1185">Reference proteome</keyword>
<feature type="non-terminal residue" evidence="2">
    <location>
        <position position="1"/>
    </location>
</feature>
<dbReference type="EMBL" id="BTSX01000003">
    <property type="protein sequence ID" value="GMS88441.1"/>
    <property type="molecule type" value="Genomic_DNA"/>
</dbReference>
<evidence type="ECO:0000313" key="2">
    <source>
        <dbReference type="EMBL" id="GMS88441.1"/>
    </source>
</evidence>
<evidence type="ECO:0000256" key="1">
    <source>
        <dbReference type="SAM" id="MobiDB-lite"/>
    </source>
</evidence>
<evidence type="ECO:0008006" key="4">
    <source>
        <dbReference type="Google" id="ProtNLM"/>
    </source>
</evidence>
<dbReference type="AlphaFoldDB" id="A0AAV5SYZ0"/>
<dbReference type="PANTHER" id="PTHR31327:SF2">
    <property type="entry name" value="PDZ DOMAIN-CONTAINING PROTEIN"/>
    <property type="match status" value="1"/>
</dbReference>
<name>A0AAV5SYZ0_9BILA</name>
<reference evidence="2" key="1">
    <citation type="submission" date="2023-10" db="EMBL/GenBank/DDBJ databases">
        <title>Genome assembly of Pristionchus species.</title>
        <authorList>
            <person name="Yoshida K."/>
            <person name="Sommer R.J."/>
        </authorList>
    </citation>
    <scope>NUCLEOTIDE SEQUENCE</scope>
    <source>
        <strain evidence="2">RS0144</strain>
    </source>
</reference>
<dbReference type="PANTHER" id="PTHR31327">
    <property type="entry name" value="SPERM MEIOSIS PDZ DOMAIN CONTAINING PROTEINS-RELATED"/>
    <property type="match status" value="1"/>
</dbReference>
<dbReference type="Proteomes" id="UP001432027">
    <property type="component" value="Unassembled WGS sequence"/>
</dbReference>
<protein>
    <recommendedName>
        <fullName evidence="4">PDZ domain-containing protein</fullName>
    </recommendedName>
</protein>
<evidence type="ECO:0000313" key="3">
    <source>
        <dbReference type="Proteomes" id="UP001432027"/>
    </source>
</evidence>
<accession>A0AAV5SYZ0</accession>
<feature type="compositionally biased region" description="Basic residues" evidence="1">
    <location>
        <begin position="174"/>
        <end position="192"/>
    </location>
</feature>
<comment type="caution">
    <text evidence="2">The sequence shown here is derived from an EMBL/GenBank/DDBJ whole genome shotgun (WGS) entry which is preliminary data.</text>
</comment>
<sequence length="310" mass="34613">TAAEKYFSVGDVLIDFRGLPVFNDGTTLKKFNMTFQTVGEIDVLIERPITLKNRESIAALIKGHLSKHDTPAMSDEVTKIGLLAARYHNMFWRRLTPVPITTKSGAKSPVPSIPDVVTKPDKKVNTPEKKGNKDSKKKGSAESRRKSSAETIDKTVDEGQRKKSKHQQKDSKKGKNAKKTARTKKSQKRTKKGSSFESKTKDRSEETMDVSIDATSYDKETTVGETAAPGRVKIVGAKSFQEITSDVAPETELESVGLRYADDFEDENTQDDEEQKALKRAKRALKPIKKGLFSTMALFTKEKKDKEKEK</sequence>
<dbReference type="InterPro" id="IPR040264">
    <property type="entry name" value="T15H9.4-like"/>
</dbReference>
<feature type="compositionally biased region" description="Basic and acidic residues" evidence="1">
    <location>
        <begin position="118"/>
        <end position="173"/>
    </location>
</feature>